<dbReference type="PANTHER" id="PTHR45527:SF14">
    <property type="entry name" value="PLIPASTATIN SYNTHASE SUBUNIT B"/>
    <property type="match status" value="1"/>
</dbReference>
<dbReference type="HOGENOM" id="CLU_000022_2_13_9"/>
<proteinExistence type="inferred from homology"/>
<evidence type="ECO:0000256" key="5">
    <source>
        <dbReference type="ARBA" id="ARBA00022598"/>
    </source>
</evidence>
<evidence type="ECO:0000256" key="1">
    <source>
        <dbReference type="ARBA" id="ARBA00001957"/>
    </source>
</evidence>
<dbReference type="SMART" id="SM00824">
    <property type="entry name" value="PKS_TE"/>
    <property type="match status" value="1"/>
</dbReference>
<dbReference type="InterPro" id="IPR025110">
    <property type="entry name" value="AMP-bd_C"/>
</dbReference>
<evidence type="ECO:0000313" key="9">
    <source>
        <dbReference type="EMBL" id="AIG27983.1"/>
    </source>
</evidence>
<dbReference type="Gene3D" id="1.10.1200.10">
    <property type="entry name" value="ACP-like"/>
    <property type="match status" value="1"/>
</dbReference>
<dbReference type="InterPro" id="IPR020845">
    <property type="entry name" value="AMP-binding_CS"/>
</dbReference>
<dbReference type="InterPro" id="IPR029058">
    <property type="entry name" value="AB_hydrolase_fold"/>
</dbReference>
<accession>A0A075R9N9</accession>
<dbReference type="AlphaFoldDB" id="A0A075R9N9"/>
<name>A0A075R9N9_BRELA</name>
<evidence type="ECO:0000313" key="10">
    <source>
        <dbReference type="Proteomes" id="UP000005850"/>
    </source>
</evidence>
<dbReference type="KEGG" id="blr:BRLA_c036810"/>
<dbReference type="Pfam" id="PF00975">
    <property type="entry name" value="Thioesterase"/>
    <property type="match status" value="1"/>
</dbReference>
<dbReference type="GO" id="GO:0016874">
    <property type="term" value="F:ligase activity"/>
    <property type="evidence" value="ECO:0007669"/>
    <property type="project" value="UniProtKB-KW"/>
</dbReference>
<organism evidence="9 10">
    <name type="scientific">Brevibacillus laterosporus LMG 15441</name>
    <dbReference type="NCBI Taxonomy" id="1042163"/>
    <lineage>
        <taxon>Bacteria</taxon>
        <taxon>Bacillati</taxon>
        <taxon>Bacillota</taxon>
        <taxon>Bacilli</taxon>
        <taxon>Bacillales</taxon>
        <taxon>Paenibacillaceae</taxon>
        <taxon>Brevibacillus</taxon>
    </lineage>
</organism>
<dbReference type="Gene3D" id="3.30.559.30">
    <property type="entry name" value="Nonribosomal peptide synthetase, condensation domain"/>
    <property type="match status" value="1"/>
</dbReference>
<dbReference type="Gene3D" id="3.30.300.30">
    <property type="match status" value="1"/>
</dbReference>
<dbReference type="PROSITE" id="PS50075">
    <property type="entry name" value="CARRIER"/>
    <property type="match status" value="1"/>
</dbReference>
<sequence>MRDTLSQSDTMTTGKWQEEQQYWLDKLQGNVVASGFLEDLIRTGKENTRCVYKAIFPTELSEKVRATSNGSPFGMYVLLVSGVKLLLSHYTGSEDILVGMPPFHLKSREETANHLLALRTVGTKKDSFAEWAGKIKQTVMEADQHPNLSFAEIVRMLHPEIDDSSQLNMQTVVLLDSVHDVKEIDTIQTNTLFLFRDRGNSLELELHYDSECYLEGTIQRIIQHMLRLLQQALSNPIQSSQEIEFLSEQEKHQLVFGFNQTQSGFPQDKTIVQLFEEQVKRHSAREALVCDEQRMTYEELNKRANQVARALIDRQVQPTDIVGIMVERSLEMIVGILGILKAGAAYLPIDPIYPQDRITYMLEDSGAKLLLTDRHEATASTYSVGTILPFYDETLQTYASENLSVEISPQALAYIIYTSGTTGHPKGVMIEHRHVVRLFVPDTPLFSFTHQDVWTLFHSFSFDFSVWEIFGALLFGAKLVVVPKLVAQDTKVFLQVLQREQVTILNQTPTAFYQLINEELKSADQKLYLRYVIFGGEALTPRQLQPWQAKYPQTKLINMYGITEITVHATFRELTEEDFHQHASNIGQPIPTLSIYVLDQDRKLLPIGVPGEMYVSGAGVARGYLNRRELTQERFIENPYITGERMYKTGDLARWLADGTLEYRGRLDHQVKIRGHRIELGEIEGQLLLLGFVQEAVVVARQNKDGINELCAYLVATEDIDDIDVRKALSVSLPDYMLPTYFIQIEKMPLTPNGKIDRKALPKPENSLRSKQEYVAPRTSLEASLVSIWEDVLESKPIGIKDNFFELGGYSLKMLKMINQVAQELNVEIPLKLLYENPTIEYMAERAFAVYMEESNHHMTLLNRAGDLKVICFPPINGFIFIYKRIAELLAQEATFYGFEYIEQENRIELYVQQILDAEAEGPYIFLGYSAGGNLAFEVAKAMEEKGHTVSDIIMFDTYMKTEQMKMTPEEQEDEIERFLQLENIREILDFSHGDEVVKERVLKKTRAYVAYFLQLAHVGHVHADIHFVQAEPDEANIAQPADLQMWGKFTKGAYREYQGAGMHYSMFNGDFLPRNATLIQHILHQMKRKDR</sequence>
<dbReference type="Gene3D" id="1.10.287.490">
    <property type="entry name" value="Helix hairpin bin"/>
    <property type="match status" value="1"/>
</dbReference>
<protein>
    <submittedName>
        <fullName evidence="9">NRPS domain-containing protein</fullName>
    </submittedName>
</protein>
<dbReference type="Pfam" id="PF13193">
    <property type="entry name" value="AMP-binding_C"/>
    <property type="match status" value="1"/>
</dbReference>
<dbReference type="InterPro" id="IPR036736">
    <property type="entry name" value="ACP-like_sf"/>
</dbReference>
<dbReference type="InterPro" id="IPR045851">
    <property type="entry name" value="AMP-bd_C_sf"/>
</dbReference>
<keyword evidence="5" id="KW-0436">Ligase</keyword>
<dbReference type="FunFam" id="2.30.38.10:FF:000001">
    <property type="entry name" value="Non-ribosomal peptide synthetase PvdI"/>
    <property type="match status" value="1"/>
</dbReference>
<dbReference type="Gene3D" id="2.30.38.10">
    <property type="entry name" value="Luciferase, Domain 3"/>
    <property type="match status" value="1"/>
</dbReference>
<dbReference type="SUPFAM" id="SSF53474">
    <property type="entry name" value="alpha/beta-Hydrolases"/>
    <property type="match status" value="1"/>
</dbReference>
<dbReference type="GO" id="GO:0043041">
    <property type="term" value="P:amino acid activation for nonribosomal peptide biosynthetic process"/>
    <property type="evidence" value="ECO:0007669"/>
    <property type="project" value="TreeGrafter"/>
</dbReference>
<dbReference type="GO" id="GO:0017000">
    <property type="term" value="P:antibiotic biosynthetic process"/>
    <property type="evidence" value="ECO:0007669"/>
    <property type="project" value="UniProtKB-KW"/>
</dbReference>
<gene>
    <name evidence="9" type="primary">tycC_7</name>
    <name evidence="9" type="ORF">BRLA_c036810</name>
</gene>
<keyword evidence="6" id="KW-0045">Antibiotic biosynthesis</keyword>
<comment type="similarity">
    <text evidence="2">Belongs to the ATP-dependent AMP-binding enzyme family.</text>
</comment>
<keyword evidence="10" id="KW-1185">Reference proteome</keyword>
<evidence type="ECO:0000256" key="2">
    <source>
        <dbReference type="ARBA" id="ARBA00006432"/>
    </source>
</evidence>
<dbReference type="FunFam" id="1.10.1200.10:FF:000005">
    <property type="entry name" value="Nonribosomal peptide synthetase 1"/>
    <property type="match status" value="1"/>
</dbReference>
<dbReference type="NCBIfam" id="TIGR01733">
    <property type="entry name" value="AA-adenyl-dom"/>
    <property type="match status" value="1"/>
</dbReference>
<dbReference type="EMBL" id="CP007806">
    <property type="protein sequence ID" value="AIG27983.1"/>
    <property type="molecule type" value="Genomic_DNA"/>
</dbReference>
<dbReference type="FunFam" id="3.30.300.30:FF:000010">
    <property type="entry name" value="Enterobactin synthetase component F"/>
    <property type="match status" value="1"/>
</dbReference>
<keyword evidence="7" id="KW-0511">Multifunctional enzyme</keyword>
<dbReference type="eggNOG" id="COG1020">
    <property type="taxonomic scope" value="Bacteria"/>
</dbReference>
<dbReference type="STRING" id="1042163.BRLA_c036810"/>
<dbReference type="InterPro" id="IPR001031">
    <property type="entry name" value="Thioesterase"/>
</dbReference>
<comment type="cofactor">
    <cofactor evidence="1">
        <name>pantetheine 4'-phosphate</name>
        <dbReference type="ChEBI" id="CHEBI:47942"/>
    </cofactor>
</comment>
<evidence type="ECO:0000256" key="4">
    <source>
        <dbReference type="ARBA" id="ARBA00022553"/>
    </source>
</evidence>
<evidence type="ECO:0000259" key="8">
    <source>
        <dbReference type="PROSITE" id="PS50075"/>
    </source>
</evidence>
<dbReference type="InterPro" id="IPR010071">
    <property type="entry name" value="AA_adenyl_dom"/>
</dbReference>
<dbReference type="CDD" id="cd17643">
    <property type="entry name" value="A_NRPS_Cytc1-like"/>
    <property type="match status" value="1"/>
</dbReference>
<dbReference type="Pfam" id="PF00550">
    <property type="entry name" value="PP-binding"/>
    <property type="match status" value="1"/>
</dbReference>
<dbReference type="PROSITE" id="PS00455">
    <property type="entry name" value="AMP_BINDING"/>
    <property type="match status" value="1"/>
</dbReference>
<dbReference type="Pfam" id="PF00501">
    <property type="entry name" value="AMP-binding"/>
    <property type="match status" value="1"/>
</dbReference>
<dbReference type="SUPFAM" id="SSF52777">
    <property type="entry name" value="CoA-dependent acyltransferases"/>
    <property type="match status" value="1"/>
</dbReference>
<dbReference type="GO" id="GO:0005829">
    <property type="term" value="C:cytosol"/>
    <property type="evidence" value="ECO:0007669"/>
    <property type="project" value="TreeGrafter"/>
</dbReference>
<evidence type="ECO:0000256" key="6">
    <source>
        <dbReference type="ARBA" id="ARBA00023194"/>
    </source>
</evidence>
<dbReference type="SUPFAM" id="SSF56801">
    <property type="entry name" value="Acetyl-CoA synthetase-like"/>
    <property type="match status" value="1"/>
</dbReference>
<feature type="domain" description="Carrier" evidence="8">
    <location>
        <begin position="776"/>
        <end position="851"/>
    </location>
</feature>
<evidence type="ECO:0000256" key="3">
    <source>
        <dbReference type="ARBA" id="ARBA00022450"/>
    </source>
</evidence>
<dbReference type="PANTHER" id="PTHR45527">
    <property type="entry name" value="NONRIBOSOMAL PEPTIDE SYNTHETASE"/>
    <property type="match status" value="1"/>
</dbReference>
<dbReference type="Gene3D" id="3.40.50.980">
    <property type="match status" value="2"/>
</dbReference>
<keyword evidence="4" id="KW-0597">Phosphoprotein</keyword>
<dbReference type="Pfam" id="PF00668">
    <property type="entry name" value="Condensation"/>
    <property type="match status" value="1"/>
</dbReference>
<dbReference type="InterPro" id="IPR020802">
    <property type="entry name" value="TesA-like"/>
</dbReference>
<dbReference type="FunFam" id="3.40.50.980:FF:000002">
    <property type="entry name" value="Enterobactin synthetase component F"/>
    <property type="match status" value="1"/>
</dbReference>
<keyword evidence="3" id="KW-0596">Phosphopantetheine</keyword>
<dbReference type="GO" id="GO:0044550">
    <property type="term" value="P:secondary metabolite biosynthetic process"/>
    <property type="evidence" value="ECO:0007669"/>
    <property type="project" value="UniProtKB-ARBA"/>
</dbReference>
<dbReference type="Proteomes" id="UP000005850">
    <property type="component" value="Chromosome"/>
</dbReference>
<dbReference type="FunFam" id="3.40.50.12780:FF:000012">
    <property type="entry name" value="Non-ribosomal peptide synthetase"/>
    <property type="match status" value="1"/>
</dbReference>
<dbReference type="Gene3D" id="3.40.50.1820">
    <property type="entry name" value="alpha/beta hydrolase"/>
    <property type="match status" value="1"/>
</dbReference>
<dbReference type="RefSeq" id="WP_003336488.1">
    <property type="nucleotide sequence ID" value="NZ_CP007806.1"/>
</dbReference>
<evidence type="ECO:0000256" key="7">
    <source>
        <dbReference type="ARBA" id="ARBA00023268"/>
    </source>
</evidence>
<dbReference type="GO" id="GO:0031177">
    <property type="term" value="F:phosphopantetheine binding"/>
    <property type="evidence" value="ECO:0007669"/>
    <property type="project" value="TreeGrafter"/>
</dbReference>
<reference evidence="9 10" key="1">
    <citation type="journal article" date="2011" name="J. Bacteriol.">
        <title>Genome sequence of Brevibacillus laterosporus LMG 15441, a pathogen of invertebrates.</title>
        <authorList>
            <person name="Djukic M."/>
            <person name="Poehlein A."/>
            <person name="Thurmer A."/>
            <person name="Daniel R."/>
        </authorList>
    </citation>
    <scope>NUCLEOTIDE SEQUENCE [LARGE SCALE GENOMIC DNA]</scope>
    <source>
        <strain evidence="9 10">LMG 15441</strain>
    </source>
</reference>
<dbReference type="SUPFAM" id="SSF47336">
    <property type="entry name" value="ACP-like"/>
    <property type="match status" value="1"/>
</dbReference>
<dbReference type="InterPro" id="IPR000873">
    <property type="entry name" value="AMP-dep_synth/lig_dom"/>
</dbReference>
<dbReference type="InterPro" id="IPR001242">
    <property type="entry name" value="Condensation_dom"/>
</dbReference>
<dbReference type="InterPro" id="IPR009081">
    <property type="entry name" value="PP-bd_ACP"/>
</dbReference>